<proteinExistence type="predicted"/>
<feature type="domain" description="ComEC/Rec2-related protein" evidence="7">
    <location>
        <begin position="220"/>
        <end position="489"/>
    </location>
</feature>
<keyword evidence="5 6" id="KW-0472">Membrane</keyword>
<protein>
    <recommendedName>
        <fullName evidence="7">ComEC/Rec2-related protein domain-containing protein</fullName>
    </recommendedName>
</protein>
<feature type="transmembrane region" description="Helical" evidence="6">
    <location>
        <begin position="278"/>
        <end position="298"/>
    </location>
</feature>
<comment type="subcellular location">
    <subcellularLocation>
        <location evidence="1">Cell membrane</location>
        <topology evidence="1">Multi-pass membrane protein</topology>
    </subcellularLocation>
</comment>
<dbReference type="PANTHER" id="PTHR30619:SF1">
    <property type="entry name" value="RECOMBINATION PROTEIN 2"/>
    <property type="match status" value="1"/>
</dbReference>
<dbReference type="AlphaFoldDB" id="A0A5M8P146"/>
<dbReference type="InterPro" id="IPR052159">
    <property type="entry name" value="Competence_DNA_uptake"/>
</dbReference>
<evidence type="ECO:0000256" key="6">
    <source>
        <dbReference type="SAM" id="Phobius"/>
    </source>
</evidence>
<sequence length="508" mass="57864">MYRQIPFLRFVLFFILGILVQSHYPAGNALSFVCLAVACIFISSIPSVQKQYAFRFLFGLGLGLLLFALAMQITRCAWEKSAWKVNSGEHFYQVQVMDEPVRKPKTYQCKVRILTADSVVCHQCAYQQLVVYLPVDERSENLVAGDCLWVNGSFEPAPAYLQKQSVAATGFVRLGQWSTIASTHVPFSLKLYGLSIRRILLKQLRQIVSDPDAFAIAAALMFGYRNELDANLQQSFRNIGASHILAISGAHFAILFGMLYFMLSFLGNSPKAKRLKQIIFIPLIWYFAFLTGFSPSVVRASAMLTIWGVGELLGCRAFTYNTIAVVAFFMLLFHPLYLFDVSFQLSFMAVIAILVISPRLAKGYESKNRIIQYVWQLTCVSLAAQIGVLPLSVYYFHQFPVFFLLTNFCLIPLMSVLLFFIPLSMILSAVFGNISWMLFPLRQSLQWFIDITEGLNALPFRTIDNLNLDLQGMIVFLLCIICLLLVWIRKRMVYFCYLLILLLVQWIF</sequence>
<reference evidence="8 9" key="1">
    <citation type="submission" date="2019-03" db="EMBL/GenBank/DDBJ databases">
        <title>Single cell metagenomics reveals metabolic interactions within the superorganism composed of flagellate Streblomastix strix and complex community of Bacteroidetes bacteria on its surface.</title>
        <authorList>
            <person name="Treitli S.C."/>
            <person name="Kolisko M."/>
            <person name="Husnik F."/>
            <person name="Keeling P."/>
            <person name="Hampl V."/>
        </authorList>
    </citation>
    <scope>NUCLEOTIDE SEQUENCE [LARGE SCALE GENOMIC DNA]</scope>
    <source>
        <strain evidence="8">St1</strain>
    </source>
</reference>
<name>A0A5M8P146_9BACT</name>
<feature type="transmembrane region" description="Helical" evidence="6">
    <location>
        <begin position="408"/>
        <end position="431"/>
    </location>
</feature>
<feature type="transmembrane region" description="Helical" evidence="6">
    <location>
        <begin position="492"/>
        <end position="507"/>
    </location>
</feature>
<feature type="transmembrane region" description="Helical" evidence="6">
    <location>
        <begin position="54"/>
        <end position="74"/>
    </location>
</feature>
<dbReference type="Proteomes" id="UP000324575">
    <property type="component" value="Unassembled WGS sequence"/>
</dbReference>
<evidence type="ECO:0000256" key="1">
    <source>
        <dbReference type="ARBA" id="ARBA00004651"/>
    </source>
</evidence>
<dbReference type="Pfam" id="PF03772">
    <property type="entry name" value="Competence"/>
    <property type="match status" value="1"/>
</dbReference>
<evidence type="ECO:0000256" key="4">
    <source>
        <dbReference type="ARBA" id="ARBA00022989"/>
    </source>
</evidence>
<feature type="transmembrane region" description="Helical" evidence="6">
    <location>
        <begin position="244"/>
        <end position="266"/>
    </location>
</feature>
<evidence type="ECO:0000256" key="2">
    <source>
        <dbReference type="ARBA" id="ARBA00022475"/>
    </source>
</evidence>
<evidence type="ECO:0000259" key="7">
    <source>
        <dbReference type="Pfam" id="PF03772"/>
    </source>
</evidence>
<dbReference type="GO" id="GO:0005886">
    <property type="term" value="C:plasma membrane"/>
    <property type="evidence" value="ECO:0007669"/>
    <property type="project" value="UniProtKB-SubCell"/>
</dbReference>
<dbReference type="PANTHER" id="PTHR30619">
    <property type="entry name" value="DNA INTERNALIZATION/COMPETENCE PROTEIN COMEC/REC2"/>
    <property type="match status" value="1"/>
</dbReference>
<accession>A0A5M8P146</accession>
<feature type="transmembrane region" description="Helical" evidence="6">
    <location>
        <begin position="470"/>
        <end position="487"/>
    </location>
</feature>
<organism evidence="8 9">
    <name type="scientific">Candidatus Ordinivivax streblomastigis</name>
    <dbReference type="NCBI Taxonomy" id="2540710"/>
    <lineage>
        <taxon>Bacteria</taxon>
        <taxon>Pseudomonadati</taxon>
        <taxon>Bacteroidota</taxon>
        <taxon>Bacteroidia</taxon>
        <taxon>Bacteroidales</taxon>
        <taxon>Candidatus Ordinivivax</taxon>
    </lineage>
</organism>
<evidence type="ECO:0000256" key="3">
    <source>
        <dbReference type="ARBA" id="ARBA00022692"/>
    </source>
</evidence>
<feature type="transmembrane region" description="Helical" evidence="6">
    <location>
        <begin position="345"/>
        <end position="361"/>
    </location>
</feature>
<keyword evidence="4 6" id="KW-1133">Transmembrane helix</keyword>
<gene>
    <name evidence="8" type="ORF">EZS26_001756</name>
</gene>
<keyword evidence="3 6" id="KW-0812">Transmembrane</keyword>
<evidence type="ECO:0000313" key="9">
    <source>
        <dbReference type="Proteomes" id="UP000324575"/>
    </source>
</evidence>
<keyword evidence="2" id="KW-1003">Cell membrane</keyword>
<dbReference type="NCBIfam" id="TIGR00360">
    <property type="entry name" value="ComEC_N-term"/>
    <property type="match status" value="1"/>
</dbReference>
<dbReference type="EMBL" id="SNRX01000010">
    <property type="protein sequence ID" value="KAA6302155.1"/>
    <property type="molecule type" value="Genomic_DNA"/>
</dbReference>
<dbReference type="InterPro" id="IPR004477">
    <property type="entry name" value="ComEC_N"/>
</dbReference>
<evidence type="ECO:0000256" key="5">
    <source>
        <dbReference type="ARBA" id="ARBA00023136"/>
    </source>
</evidence>
<feature type="transmembrane region" description="Helical" evidence="6">
    <location>
        <begin position="373"/>
        <end position="396"/>
    </location>
</feature>
<evidence type="ECO:0000313" key="8">
    <source>
        <dbReference type="EMBL" id="KAA6302155.1"/>
    </source>
</evidence>
<feature type="transmembrane region" description="Helical" evidence="6">
    <location>
        <begin position="318"/>
        <end position="338"/>
    </location>
</feature>
<comment type="caution">
    <text evidence="8">The sequence shown here is derived from an EMBL/GenBank/DDBJ whole genome shotgun (WGS) entry which is preliminary data.</text>
</comment>